<evidence type="ECO:0000256" key="5">
    <source>
        <dbReference type="ARBA" id="ARBA00022777"/>
    </source>
</evidence>
<dbReference type="InterPro" id="IPR003661">
    <property type="entry name" value="HisK_dim/P_dom"/>
</dbReference>
<gene>
    <name evidence="10" type="ORF">HMPREF0731_1765</name>
</gene>
<evidence type="ECO:0000313" key="11">
    <source>
        <dbReference type="Proteomes" id="UP000005324"/>
    </source>
</evidence>
<dbReference type="PROSITE" id="PS50112">
    <property type="entry name" value="PAS"/>
    <property type="match status" value="1"/>
</dbReference>
<evidence type="ECO:0000256" key="6">
    <source>
        <dbReference type="ARBA" id="ARBA00023012"/>
    </source>
</evidence>
<protein>
    <recommendedName>
        <fullName evidence="2">histidine kinase</fullName>
        <ecNumber evidence="2">2.7.13.3</ecNumber>
    </recommendedName>
</protein>
<dbReference type="InterPro" id="IPR003594">
    <property type="entry name" value="HATPase_dom"/>
</dbReference>
<dbReference type="PANTHER" id="PTHR43711:SF31">
    <property type="entry name" value="HISTIDINE KINASE"/>
    <property type="match status" value="1"/>
</dbReference>
<evidence type="ECO:0000259" key="9">
    <source>
        <dbReference type="PROSITE" id="PS50112"/>
    </source>
</evidence>
<evidence type="ECO:0000313" key="10">
    <source>
        <dbReference type="EMBL" id="EFH12030.1"/>
    </source>
</evidence>
<dbReference type="EMBL" id="ADVL01000288">
    <property type="protein sequence ID" value="EFH12030.1"/>
    <property type="molecule type" value="Genomic_DNA"/>
</dbReference>
<dbReference type="PANTHER" id="PTHR43711">
    <property type="entry name" value="TWO-COMPONENT HISTIDINE KINASE"/>
    <property type="match status" value="1"/>
</dbReference>
<sequence>AAGRVALVNAALLAMLGLPPDTALAGRPMAELFRLLAFRGLYGPGDPEELARSAQAIDRAQPQRRSLRAEDGRWFDIASNPLPGGGWVCVATEQTAPRQQEAALMQRLRELHEALRRLPAGFGLYDAGHRLRLFNDTYETLLLLPPGTLRPGLHLAEVVALIQRHQPMGPDDLQIFADRLGFDRNRRHEGMRQRQDGRSIRFASIPMPEGGFLVTLEDVTSLRAAENEAKRRAALLDGVLAALPHGVCVYGADQRLRMANAAYDRLMPEAASRPGEHLREICRRAMAGFADDEALEAIYRRQLDFARPAHKRVRHDGTAISGLTAPLPDGGHISVVSDITALHQAEEAARQRAALLQAMVDSMRQGVCLFDRQHRVVVANALAARMIGLAPEEMAPGTPLQTLRRLQYERGEFGQGADAEGYYEEISLEPGLKLDHFLRTRPNGQVIEMSTDPTPDGGHVRVYTDVTEERRARAELERARAVAEEANAAKNRFLATMSHELRTPLNAVIGFSEALAADPSGPDTAEFATAIHDAGRHLLALIDEILEVAKAGAGTVRVETRALYLPSVLEGAARLMRQSAEAAGITLTLAPPPADLPRARAEERRLRQVLLNLLSNAVKFTPAGGEVALEAEALPGGAVEIRVRDSGIGIEPGQLERAFEPFVQLETSHARRYGGSGLGLYLARALAQSMGATLALESRRGEGTLARLRLAPATPSPAHPDQEPTA</sequence>
<dbReference type="Pfam" id="PF00512">
    <property type="entry name" value="HisKA"/>
    <property type="match status" value="1"/>
</dbReference>
<feature type="signal peptide" evidence="7">
    <location>
        <begin position="1"/>
        <end position="25"/>
    </location>
</feature>
<keyword evidence="5 10" id="KW-0418">Kinase</keyword>
<dbReference type="InterPro" id="IPR036890">
    <property type="entry name" value="HATPase_C_sf"/>
</dbReference>
<feature type="domain" description="Histidine kinase" evidence="8">
    <location>
        <begin position="496"/>
        <end position="714"/>
    </location>
</feature>
<keyword evidence="4" id="KW-0808">Transferase</keyword>
<dbReference type="SUPFAM" id="SSF55785">
    <property type="entry name" value="PYP-like sensor domain (PAS domain)"/>
    <property type="match status" value="4"/>
</dbReference>
<dbReference type="SMART" id="SM00387">
    <property type="entry name" value="HATPase_c"/>
    <property type="match status" value="1"/>
</dbReference>
<dbReference type="SUPFAM" id="SSF55874">
    <property type="entry name" value="ATPase domain of HSP90 chaperone/DNA topoisomerase II/histidine kinase"/>
    <property type="match status" value="1"/>
</dbReference>
<feature type="chain" id="PRO_5003075995" description="histidine kinase" evidence="7">
    <location>
        <begin position="26"/>
        <end position="726"/>
    </location>
</feature>
<dbReference type="Pfam" id="PF12860">
    <property type="entry name" value="PAS_7"/>
    <property type="match status" value="4"/>
</dbReference>
<evidence type="ECO:0000256" key="4">
    <source>
        <dbReference type="ARBA" id="ARBA00022679"/>
    </source>
</evidence>
<evidence type="ECO:0000256" key="1">
    <source>
        <dbReference type="ARBA" id="ARBA00000085"/>
    </source>
</evidence>
<evidence type="ECO:0000259" key="8">
    <source>
        <dbReference type="PROSITE" id="PS50109"/>
    </source>
</evidence>
<comment type="caution">
    <text evidence="10">The sequence shown here is derived from an EMBL/GenBank/DDBJ whole genome shotgun (WGS) entry which is preliminary data.</text>
</comment>
<dbReference type="Proteomes" id="UP000005324">
    <property type="component" value="Unassembled WGS sequence"/>
</dbReference>
<accession>D5RL04</accession>
<keyword evidence="6" id="KW-0902">Two-component regulatory system</keyword>
<keyword evidence="7" id="KW-0732">Signal</keyword>
<dbReference type="InterPro" id="IPR000014">
    <property type="entry name" value="PAS"/>
</dbReference>
<feature type="domain" description="PAS" evidence="9">
    <location>
        <begin position="352"/>
        <end position="394"/>
    </location>
</feature>
<feature type="non-terminal residue" evidence="10">
    <location>
        <position position="1"/>
    </location>
</feature>
<dbReference type="GO" id="GO:0000155">
    <property type="term" value="F:phosphorelay sensor kinase activity"/>
    <property type="evidence" value="ECO:0007669"/>
    <property type="project" value="InterPro"/>
</dbReference>
<dbReference type="EC" id="2.7.13.3" evidence="2"/>
<dbReference type="PRINTS" id="PR00344">
    <property type="entry name" value="BCTRLSENSOR"/>
</dbReference>
<dbReference type="HOGENOM" id="CLU_381101_0_0_5"/>
<dbReference type="PROSITE" id="PS50109">
    <property type="entry name" value="HIS_KIN"/>
    <property type="match status" value="1"/>
</dbReference>
<dbReference type="InterPro" id="IPR005467">
    <property type="entry name" value="His_kinase_dom"/>
</dbReference>
<evidence type="ECO:0000256" key="3">
    <source>
        <dbReference type="ARBA" id="ARBA00022553"/>
    </source>
</evidence>
<keyword evidence="11" id="KW-1185">Reference proteome</keyword>
<dbReference type="OrthoDB" id="8477115at2"/>
<dbReference type="Gene3D" id="3.30.450.20">
    <property type="entry name" value="PAS domain"/>
    <property type="match status" value="4"/>
</dbReference>
<dbReference type="SUPFAM" id="SSF47384">
    <property type="entry name" value="Homodimeric domain of signal transducing histidine kinase"/>
    <property type="match status" value="1"/>
</dbReference>
<dbReference type="CDD" id="cd16922">
    <property type="entry name" value="HATPase_EvgS-ArcB-TorS-like"/>
    <property type="match status" value="1"/>
</dbReference>
<dbReference type="InterPro" id="IPR050736">
    <property type="entry name" value="Sensor_HK_Regulatory"/>
</dbReference>
<name>D5RL04_9PROT</name>
<dbReference type="SMART" id="SM00091">
    <property type="entry name" value="PAS"/>
    <property type="match status" value="2"/>
</dbReference>
<dbReference type="SMART" id="SM00388">
    <property type="entry name" value="HisKA"/>
    <property type="match status" value="1"/>
</dbReference>
<keyword evidence="3" id="KW-0597">Phosphoprotein</keyword>
<dbReference type="RefSeq" id="WP_007004988.1">
    <property type="nucleotide sequence ID" value="NZ_GG770780.1"/>
</dbReference>
<dbReference type="AlphaFoldDB" id="D5RL04"/>
<dbReference type="Gene3D" id="1.10.287.130">
    <property type="match status" value="1"/>
</dbReference>
<proteinExistence type="predicted"/>
<dbReference type="CDD" id="cd00082">
    <property type="entry name" value="HisKA"/>
    <property type="match status" value="1"/>
</dbReference>
<dbReference type="Pfam" id="PF02518">
    <property type="entry name" value="HATPase_c"/>
    <property type="match status" value="1"/>
</dbReference>
<dbReference type="InterPro" id="IPR036097">
    <property type="entry name" value="HisK_dim/P_sf"/>
</dbReference>
<reference evidence="10 11" key="1">
    <citation type="submission" date="2010-04" db="EMBL/GenBank/DDBJ databases">
        <authorList>
            <person name="Qin X."/>
            <person name="Bachman B."/>
            <person name="Battles P."/>
            <person name="Bell A."/>
            <person name="Bess C."/>
            <person name="Bickham C."/>
            <person name="Chaboub L."/>
            <person name="Chen D."/>
            <person name="Coyle M."/>
            <person name="Deiros D.R."/>
            <person name="Dinh H."/>
            <person name="Forbes L."/>
            <person name="Fowler G."/>
            <person name="Francisco L."/>
            <person name="Fu Q."/>
            <person name="Gubbala S."/>
            <person name="Hale W."/>
            <person name="Han Y."/>
            <person name="Hemphill L."/>
            <person name="Highlander S.K."/>
            <person name="Hirani K."/>
            <person name="Hogues M."/>
            <person name="Jackson L."/>
            <person name="Jakkamsetti A."/>
            <person name="Javaid M."/>
            <person name="Jiang H."/>
            <person name="Korchina V."/>
            <person name="Kovar C."/>
            <person name="Lara F."/>
            <person name="Lee S."/>
            <person name="Mata R."/>
            <person name="Mathew T."/>
            <person name="Moen C."/>
            <person name="Morales K."/>
            <person name="Munidasa M."/>
            <person name="Nazareth L."/>
            <person name="Ngo R."/>
            <person name="Nguyen L."/>
            <person name="Okwuonu G."/>
            <person name="Ongeri F."/>
            <person name="Patil S."/>
            <person name="Petrosino J."/>
            <person name="Pham C."/>
            <person name="Pham P."/>
            <person name="Pu L.-L."/>
            <person name="Puazo M."/>
            <person name="Raj R."/>
            <person name="Reid J."/>
            <person name="Rouhana J."/>
            <person name="Saada N."/>
            <person name="Shang Y."/>
            <person name="Simmons D."/>
            <person name="Thornton R."/>
            <person name="Warren J."/>
            <person name="Weissenberger G."/>
            <person name="Zhang J."/>
            <person name="Zhang L."/>
            <person name="Zhou C."/>
            <person name="Zhu D."/>
            <person name="Muzny D."/>
            <person name="Worley K."/>
            <person name="Gibbs R."/>
        </authorList>
    </citation>
    <scope>NUCLEOTIDE SEQUENCE [LARGE SCALE GENOMIC DNA]</scope>
    <source>
        <strain evidence="10 11">ATCC 49957</strain>
    </source>
</reference>
<dbReference type="InterPro" id="IPR004358">
    <property type="entry name" value="Sig_transdc_His_kin-like_C"/>
</dbReference>
<comment type="catalytic activity">
    <reaction evidence="1">
        <text>ATP + protein L-histidine = ADP + protein N-phospho-L-histidine.</text>
        <dbReference type="EC" id="2.7.13.3"/>
    </reaction>
</comment>
<evidence type="ECO:0000256" key="7">
    <source>
        <dbReference type="SAM" id="SignalP"/>
    </source>
</evidence>
<evidence type="ECO:0000256" key="2">
    <source>
        <dbReference type="ARBA" id="ARBA00012438"/>
    </source>
</evidence>
<organism evidence="10 11">
    <name type="scientific">Pseudoroseomonas cervicalis ATCC 49957</name>
    <dbReference type="NCBI Taxonomy" id="525371"/>
    <lineage>
        <taxon>Bacteria</taxon>
        <taxon>Pseudomonadati</taxon>
        <taxon>Pseudomonadota</taxon>
        <taxon>Alphaproteobacteria</taxon>
        <taxon>Acetobacterales</taxon>
        <taxon>Roseomonadaceae</taxon>
        <taxon>Roseomonas</taxon>
    </lineage>
</organism>
<dbReference type="InterPro" id="IPR035965">
    <property type="entry name" value="PAS-like_dom_sf"/>
</dbReference>
<dbReference type="Gene3D" id="3.30.565.10">
    <property type="entry name" value="Histidine kinase-like ATPase, C-terminal domain"/>
    <property type="match status" value="1"/>
</dbReference>